<organism evidence="1 2">
    <name type="scientific">Cylindrodendrum hubeiense</name>
    <dbReference type="NCBI Taxonomy" id="595255"/>
    <lineage>
        <taxon>Eukaryota</taxon>
        <taxon>Fungi</taxon>
        <taxon>Dikarya</taxon>
        <taxon>Ascomycota</taxon>
        <taxon>Pezizomycotina</taxon>
        <taxon>Sordariomycetes</taxon>
        <taxon>Hypocreomycetidae</taxon>
        <taxon>Hypocreales</taxon>
        <taxon>Nectriaceae</taxon>
        <taxon>Cylindrodendrum</taxon>
    </lineage>
</organism>
<dbReference type="OrthoDB" id="425354at2759"/>
<dbReference type="InterPro" id="IPR053037">
    <property type="entry name" value="Pericyclase_pydY-like"/>
</dbReference>
<evidence type="ECO:0000313" key="1">
    <source>
        <dbReference type="EMBL" id="KAF7551424.1"/>
    </source>
</evidence>
<keyword evidence="2" id="KW-1185">Reference proteome</keyword>
<proteinExistence type="predicted"/>
<comment type="caution">
    <text evidence="1">The sequence shown here is derived from an EMBL/GenBank/DDBJ whole genome shotgun (WGS) entry which is preliminary data.</text>
</comment>
<dbReference type="Proteomes" id="UP000722485">
    <property type="component" value="Unassembled WGS sequence"/>
</dbReference>
<sequence length="185" mass="20880">MAAPMDKTIDNLTGRWILNKKLSDSSDPVLALQGIGFLTRKAINMASITLDFNQYTAPPTPPNTSTDVFTYIDITQNLSGKGDQESRCLDNTFREHSSGLFGIVKGKTTWVSLDEIDDEFLKRGWLVEGEGKLIKTHVESKDNGWVATQVWGFKMVDGERRYCRNLAITKGDKRVLVQFVYDFIH</sequence>
<gene>
    <name evidence="1" type="ORF">G7Z17_g5019</name>
</gene>
<protein>
    <submittedName>
        <fullName evidence="1">Uncharacterized protein</fullName>
    </submittedName>
</protein>
<name>A0A9P5HBP3_9HYPO</name>
<reference evidence="1" key="1">
    <citation type="submission" date="2020-03" db="EMBL/GenBank/DDBJ databases">
        <title>Draft Genome Sequence of Cylindrodendrum hubeiense.</title>
        <authorList>
            <person name="Buettner E."/>
            <person name="Kellner H."/>
        </authorList>
    </citation>
    <scope>NUCLEOTIDE SEQUENCE</scope>
    <source>
        <strain evidence="1">IHI 201604</strain>
    </source>
</reference>
<dbReference type="AlphaFoldDB" id="A0A9P5HBP3"/>
<dbReference type="PANTHER" id="PTHR38115:SF1">
    <property type="entry name" value="LIPOCALIN-LIKE DOMAIN-CONTAINING PROTEIN"/>
    <property type="match status" value="1"/>
</dbReference>
<dbReference type="PANTHER" id="PTHR38115">
    <property type="entry name" value="LIPOCALIN-LIKE DOMAIN-CONTAINING PROTEIN"/>
    <property type="match status" value="1"/>
</dbReference>
<dbReference type="EMBL" id="JAANBB010000078">
    <property type="protein sequence ID" value="KAF7551424.1"/>
    <property type="molecule type" value="Genomic_DNA"/>
</dbReference>
<accession>A0A9P5HBP3</accession>
<evidence type="ECO:0000313" key="2">
    <source>
        <dbReference type="Proteomes" id="UP000722485"/>
    </source>
</evidence>